<feature type="non-terminal residue" evidence="1">
    <location>
        <position position="1"/>
    </location>
</feature>
<dbReference type="Proteomes" id="UP000654075">
    <property type="component" value="Unassembled WGS sequence"/>
</dbReference>
<comment type="caution">
    <text evidence="1">The sequence shown here is derived from an EMBL/GenBank/DDBJ whole genome shotgun (WGS) entry which is preliminary data.</text>
</comment>
<gene>
    <name evidence="1" type="ORF">PGLA1383_LOCUS51137</name>
</gene>
<accession>A0A813HDD6</accession>
<name>A0A813HDD6_POLGL</name>
<feature type="non-terminal residue" evidence="1">
    <location>
        <position position="126"/>
    </location>
</feature>
<evidence type="ECO:0000313" key="1">
    <source>
        <dbReference type="EMBL" id="CAE8635542.1"/>
    </source>
</evidence>
<evidence type="ECO:0000313" key="2">
    <source>
        <dbReference type="Proteomes" id="UP000654075"/>
    </source>
</evidence>
<protein>
    <submittedName>
        <fullName evidence="1">Uncharacterized protein</fullName>
    </submittedName>
</protein>
<reference evidence="1" key="1">
    <citation type="submission" date="2021-02" db="EMBL/GenBank/DDBJ databases">
        <authorList>
            <person name="Dougan E. K."/>
            <person name="Rhodes N."/>
            <person name="Thang M."/>
            <person name="Chan C."/>
        </authorList>
    </citation>
    <scope>NUCLEOTIDE SEQUENCE</scope>
</reference>
<keyword evidence="2" id="KW-1185">Reference proteome</keyword>
<proteinExistence type="predicted"/>
<organism evidence="1 2">
    <name type="scientific">Polarella glacialis</name>
    <name type="common">Dinoflagellate</name>
    <dbReference type="NCBI Taxonomy" id="89957"/>
    <lineage>
        <taxon>Eukaryota</taxon>
        <taxon>Sar</taxon>
        <taxon>Alveolata</taxon>
        <taxon>Dinophyceae</taxon>
        <taxon>Suessiales</taxon>
        <taxon>Suessiaceae</taxon>
        <taxon>Polarella</taxon>
    </lineage>
</organism>
<sequence>LQMASGAMGWHEAMNTKETWRTFIEPQAQKLEDTLHRLTGEWSALCNVCEKDMGRGALDHLQSKNHWTALWKKGNNKLPQPEQVLGMGREQPWIQVWSVPGGQAVRFNHFTGEFSVDPQVPGAGVL</sequence>
<dbReference type="EMBL" id="CAJNNV010031301">
    <property type="protein sequence ID" value="CAE8635542.1"/>
    <property type="molecule type" value="Genomic_DNA"/>
</dbReference>
<dbReference type="AlphaFoldDB" id="A0A813HDD6"/>